<reference evidence="1 2" key="1">
    <citation type="submission" date="2019-04" db="EMBL/GenBank/DDBJ databases">
        <title>Streptomyces sp. nov. Bv016 isolated from bark of Buahinia variegata.</title>
        <authorList>
            <person name="Kanchanasin P."/>
            <person name="Tanasupawat S."/>
            <person name="Yuki M."/>
            <person name="Kudo T."/>
        </authorList>
    </citation>
    <scope>NUCLEOTIDE SEQUENCE [LARGE SCALE GENOMIC DNA]</scope>
    <source>
        <strain evidence="1 2">Bv016</strain>
    </source>
</reference>
<comment type="caution">
    <text evidence="1">The sequence shown here is derived from an EMBL/GenBank/DDBJ whole genome shotgun (WGS) entry which is preliminary data.</text>
</comment>
<accession>A0A4Z1CU72</accession>
<gene>
    <name evidence="1" type="ORF">E5083_30170</name>
</gene>
<protein>
    <submittedName>
        <fullName evidence="1">Uncharacterized protein</fullName>
    </submittedName>
</protein>
<name>A0A4Z1CU72_9ACTN</name>
<evidence type="ECO:0000313" key="2">
    <source>
        <dbReference type="Proteomes" id="UP000298159"/>
    </source>
</evidence>
<evidence type="ECO:0000313" key="1">
    <source>
        <dbReference type="EMBL" id="TGN72285.1"/>
    </source>
</evidence>
<keyword evidence="2" id="KW-1185">Reference proteome</keyword>
<sequence>MADALTAGAQASRSELTRAAVHLLTGSGLPGRGDFARHTTLAWTPGPVGERTLTAQVDLAALRDDDTLYLTGADEKLLTLALSYAQGRPVHLDAYLNSFGHQTARRVLEAHLIGMGAEGFLSVATGGPELDKLNALHAELGIGDDA</sequence>
<dbReference type="EMBL" id="SRRT01000013">
    <property type="protein sequence ID" value="TGN72285.1"/>
    <property type="molecule type" value="Genomic_DNA"/>
</dbReference>
<proteinExistence type="predicted"/>
<organism evidence="1 2">
    <name type="scientific">Streptomyces bauhiniae</name>
    <dbReference type="NCBI Taxonomy" id="2340725"/>
    <lineage>
        <taxon>Bacteria</taxon>
        <taxon>Bacillati</taxon>
        <taxon>Actinomycetota</taxon>
        <taxon>Actinomycetes</taxon>
        <taxon>Kitasatosporales</taxon>
        <taxon>Streptomycetaceae</taxon>
        <taxon>Streptomyces</taxon>
    </lineage>
</organism>
<dbReference type="Proteomes" id="UP000298159">
    <property type="component" value="Unassembled WGS sequence"/>
</dbReference>
<dbReference type="AlphaFoldDB" id="A0A4Z1CU72"/>